<keyword evidence="5 8" id="KW-0812">Transmembrane</keyword>
<organism evidence="10 11">
    <name type="scientific">Levilinea saccharolytica</name>
    <dbReference type="NCBI Taxonomy" id="229921"/>
    <lineage>
        <taxon>Bacteria</taxon>
        <taxon>Bacillati</taxon>
        <taxon>Chloroflexota</taxon>
        <taxon>Anaerolineae</taxon>
        <taxon>Anaerolineales</taxon>
        <taxon>Anaerolineaceae</taxon>
        <taxon>Levilinea</taxon>
    </lineage>
</organism>
<feature type="transmembrane region" description="Helical" evidence="8">
    <location>
        <begin position="99"/>
        <end position="116"/>
    </location>
</feature>
<comment type="similarity">
    <text evidence="2">Belongs to the EamA transporter family.</text>
</comment>
<keyword evidence="6 8" id="KW-1133">Transmembrane helix</keyword>
<gene>
    <name evidence="10" type="ORF">ADN01_02670</name>
</gene>
<comment type="caution">
    <text evidence="10">The sequence shown here is derived from an EMBL/GenBank/DDBJ whole genome shotgun (WGS) entry which is preliminary data.</text>
</comment>
<dbReference type="PANTHER" id="PTHR22911">
    <property type="entry name" value="ACYL-MALONYL CONDENSING ENZYME-RELATED"/>
    <property type="match status" value="1"/>
</dbReference>
<dbReference type="OrthoDB" id="369870at2"/>
<dbReference type="Proteomes" id="UP000050501">
    <property type="component" value="Unassembled WGS sequence"/>
</dbReference>
<dbReference type="PANTHER" id="PTHR22911:SF137">
    <property type="entry name" value="SOLUTE CARRIER FAMILY 35 MEMBER G2-RELATED"/>
    <property type="match status" value="1"/>
</dbReference>
<accession>A0A0P6YDG3</accession>
<feature type="transmembrane region" description="Helical" evidence="8">
    <location>
        <begin position="5"/>
        <end position="22"/>
    </location>
</feature>
<evidence type="ECO:0000256" key="8">
    <source>
        <dbReference type="SAM" id="Phobius"/>
    </source>
</evidence>
<evidence type="ECO:0000313" key="10">
    <source>
        <dbReference type="EMBL" id="KPL90073.1"/>
    </source>
</evidence>
<feature type="transmembrane region" description="Helical" evidence="8">
    <location>
        <begin position="209"/>
        <end position="227"/>
    </location>
</feature>
<feature type="transmembrane region" description="Helical" evidence="8">
    <location>
        <begin position="263"/>
        <end position="280"/>
    </location>
</feature>
<evidence type="ECO:0000256" key="3">
    <source>
        <dbReference type="ARBA" id="ARBA00022448"/>
    </source>
</evidence>
<sequence length="296" mass="31798">MKKGVLSAVIAYALWGIFPVYFKALNAVPALQILAHRVVWSFVLLAAVLLVRREVNGFRKAALHPRMIAQYALAAVLLAVNWGMYVWGVNAGYVVQTSLGYFINPLVSVLLGVFFLKERLRPLQWLAVGMAALGVLYLTISAGELPWIALVLAFSFGLYGLVKKTSPLAPLYGLSLETVILFLPGLAALIAAGASGTGAFGNLSRAQDGLMILSGVVTVIPLLLFATATRSVPLSTIGLLQYIAPTTQLLLGVFLYHEPFSQSRLIGFSIIWAGLLLLSGETLRGWLRTTSAPANS</sequence>
<dbReference type="GO" id="GO:0005886">
    <property type="term" value="C:plasma membrane"/>
    <property type="evidence" value="ECO:0007669"/>
    <property type="project" value="UniProtKB-SubCell"/>
</dbReference>
<keyword evidence="11" id="KW-1185">Reference proteome</keyword>
<evidence type="ECO:0000256" key="4">
    <source>
        <dbReference type="ARBA" id="ARBA00022475"/>
    </source>
</evidence>
<keyword evidence="7 8" id="KW-0472">Membrane</keyword>
<feature type="domain" description="EamA" evidence="9">
    <location>
        <begin position="3"/>
        <end position="139"/>
    </location>
</feature>
<dbReference type="SUPFAM" id="SSF103481">
    <property type="entry name" value="Multidrug resistance efflux transporter EmrE"/>
    <property type="match status" value="2"/>
</dbReference>
<protein>
    <recommendedName>
        <fullName evidence="9">EamA domain-containing protein</fullName>
    </recommendedName>
</protein>
<dbReference type="RefSeq" id="WP_062416715.1">
    <property type="nucleotide sequence ID" value="NZ_DF967974.1"/>
</dbReference>
<dbReference type="NCBIfam" id="TIGR00688">
    <property type="entry name" value="rarD"/>
    <property type="match status" value="1"/>
</dbReference>
<comment type="subcellular location">
    <subcellularLocation>
        <location evidence="1">Cell membrane</location>
        <topology evidence="1">Multi-pass membrane protein</topology>
    </subcellularLocation>
</comment>
<proteinExistence type="inferred from homology"/>
<dbReference type="Gene3D" id="1.10.3730.20">
    <property type="match status" value="1"/>
</dbReference>
<keyword evidence="4" id="KW-1003">Cell membrane</keyword>
<dbReference type="InterPro" id="IPR004626">
    <property type="entry name" value="RarD"/>
</dbReference>
<evidence type="ECO:0000256" key="2">
    <source>
        <dbReference type="ARBA" id="ARBA00007362"/>
    </source>
</evidence>
<feature type="transmembrane region" description="Helical" evidence="8">
    <location>
        <begin position="123"/>
        <end position="140"/>
    </location>
</feature>
<evidence type="ECO:0000256" key="7">
    <source>
        <dbReference type="ARBA" id="ARBA00023136"/>
    </source>
</evidence>
<reference evidence="10 11" key="1">
    <citation type="submission" date="2015-07" db="EMBL/GenBank/DDBJ databases">
        <title>Genome sequence of Levilinea saccharolytica DSM 16555.</title>
        <authorList>
            <person name="Hemp J."/>
            <person name="Ward L.M."/>
            <person name="Pace L.A."/>
            <person name="Fischer W.W."/>
        </authorList>
    </citation>
    <scope>NUCLEOTIDE SEQUENCE [LARGE SCALE GENOMIC DNA]</scope>
    <source>
        <strain evidence="10 11">KIBI-1</strain>
    </source>
</reference>
<evidence type="ECO:0000256" key="5">
    <source>
        <dbReference type="ARBA" id="ARBA00022692"/>
    </source>
</evidence>
<keyword evidence="3" id="KW-0813">Transport</keyword>
<dbReference type="InterPro" id="IPR037185">
    <property type="entry name" value="EmrE-like"/>
</dbReference>
<dbReference type="Pfam" id="PF00892">
    <property type="entry name" value="EamA"/>
    <property type="match status" value="2"/>
</dbReference>
<feature type="domain" description="EamA" evidence="9">
    <location>
        <begin position="148"/>
        <end position="279"/>
    </location>
</feature>
<feature type="transmembrane region" description="Helical" evidence="8">
    <location>
        <begin position="146"/>
        <end position="162"/>
    </location>
</feature>
<feature type="transmembrane region" description="Helical" evidence="8">
    <location>
        <begin position="174"/>
        <end position="197"/>
    </location>
</feature>
<dbReference type="InterPro" id="IPR000620">
    <property type="entry name" value="EamA_dom"/>
</dbReference>
<feature type="transmembrane region" description="Helical" evidence="8">
    <location>
        <begin position="239"/>
        <end position="257"/>
    </location>
</feature>
<feature type="transmembrane region" description="Helical" evidence="8">
    <location>
        <begin position="34"/>
        <end position="51"/>
    </location>
</feature>
<feature type="transmembrane region" description="Helical" evidence="8">
    <location>
        <begin position="71"/>
        <end position="93"/>
    </location>
</feature>
<name>A0A0P6YDG3_9CHLR</name>
<dbReference type="AlphaFoldDB" id="A0A0P6YDG3"/>
<evidence type="ECO:0000256" key="1">
    <source>
        <dbReference type="ARBA" id="ARBA00004651"/>
    </source>
</evidence>
<evidence type="ECO:0000256" key="6">
    <source>
        <dbReference type="ARBA" id="ARBA00022989"/>
    </source>
</evidence>
<dbReference type="EMBL" id="LGCM01000013">
    <property type="protein sequence ID" value="KPL90073.1"/>
    <property type="molecule type" value="Genomic_DNA"/>
</dbReference>
<evidence type="ECO:0000259" key="9">
    <source>
        <dbReference type="Pfam" id="PF00892"/>
    </source>
</evidence>
<evidence type="ECO:0000313" key="11">
    <source>
        <dbReference type="Proteomes" id="UP000050501"/>
    </source>
</evidence>